<dbReference type="Proteomes" id="UP001054945">
    <property type="component" value="Unassembled WGS sequence"/>
</dbReference>
<evidence type="ECO:0008006" key="3">
    <source>
        <dbReference type="Google" id="ProtNLM"/>
    </source>
</evidence>
<sequence length="77" mass="9088">MQNQIGKRLSTRKISRPRNSKIAISGYNARIKYLQELLRGRKFFRKEPTKNPECKTFNLELKKTRTSCPHGVIKNIR</sequence>
<evidence type="ECO:0000313" key="1">
    <source>
        <dbReference type="EMBL" id="GIY92427.1"/>
    </source>
</evidence>
<organism evidence="1 2">
    <name type="scientific">Caerostris extrusa</name>
    <name type="common">Bark spider</name>
    <name type="synonym">Caerostris bankana</name>
    <dbReference type="NCBI Taxonomy" id="172846"/>
    <lineage>
        <taxon>Eukaryota</taxon>
        <taxon>Metazoa</taxon>
        <taxon>Ecdysozoa</taxon>
        <taxon>Arthropoda</taxon>
        <taxon>Chelicerata</taxon>
        <taxon>Arachnida</taxon>
        <taxon>Araneae</taxon>
        <taxon>Araneomorphae</taxon>
        <taxon>Entelegynae</taxon>
        <taxon>Araneoidea</taxon>
        <taxon>Araneidae</taxon>
        <taxon>Caerostris</taxon>
    </lineage>
</organism>
<dbReference type="EMBL" id="BPLR01000139">
    <property type="protein sequence ID" value="GIY92427.1"/>
    <property type="molecule type" value="Genomic_DNA"/>
</dbReference>
<keyword evidence="2" id="KW-1185">Reference proteome</keyword>
<name>A0AAV4XB95_CAEEX</name>
<dbReference type="AlphaFoldDB" id="A0AAV4XB95"/>
<reference evidence="1 2" key="1">
    <citation type="submission" date="2021-06" db="EMBL/GenBank/DDBJ databases">
        <title>Caerostris extrusa draft genome.</title>
        <authorList>
            <person name="Kono N."/>
            <person name="Arakawa K."/>
        </authorList>
    </citation>
    <scope>NUCLEOTIDE SEQUENCE [LARGE SCALE GENOMIC DNA]</scope>
</reference>
<accession>A0AAV4XB95</accession>
<protein>
    <recommendedName>
        <fullName evidence="3">Ribosomal protein S4</fullName>
    </recommendedName>
</protein>
<comment type="caution">
    <text evidence="1">The sequence shown here is derived from an EMBL/GenBank/DDBJ whole genome shotgun (WGS) entry which is preliminary data.</text>
</comment>
<gene>
    <name evidence="1" type="ORF">CEXT_203051</name>
</gene>
<evidence type="ECO:0000313" key="2">
    <source>
        <dbReference type="Proteomes" id="UP001054945"/>
    </source>
</evidence>
<proteinExistence type="predicted"/>